<keyword evidence="1" id="KW-1133">Transmembrane helix</keyword>
<dbReference type="Proteomes" id="UP000683291">
    <property type="component" value="Chromosome 1"/>
</dbReference>
<evidence type="ECO:0000313" key="3">
    <source>
        <dbReference type="Proteomes" id="UP000683291"/>
    </source>
</evidence>
<keyword evidence="1" id="KW-0812">Transmembrane</keyword>
<feature type="transmembrane region" description="Helical" evidence="1">
    <location>
        <begin position="46"/>
        <end position="66"/>
    </location>
</feature>
<name>A0A975JFV4_9RHOB</name>
<dbReference type="RefSeq" id="WP_212705694.1">
    <property type="nucleotide sequence ID" value="NZ_CP073581.1"/>
</dbReference>
<evidence type="ECO:0000256" key="1">
    <source>
        <dbReference type="SAM" id="Phobius"/>
    </source>
</evidence>
<proteinExistence type="predicted"/>
<keyword evidence="3" id="KW-1185">Reference proteome</keyword>
<dbReference type="AlphaFoldDB" id="A0A975JFV4"/>
<protein>
    <submittedName>
        <fullName evidence="2">Uncharacterized protein</fullName>
    </submittedName>
</protein>
<gene>
    <name evidence="2" type="ORF">KDD17_05785</name>
</gene>
<sequence length="96" mass="10444">MTDTLPTPAELMPRWWQIGAQTLLYAAYLLWLIPLVQYFANGASLGTALAWLAGVIVVQFILAKLVSLAETLATARALENLRAARDGDAPNFGEID</sequence>
<feature type="transmembrane region" description="Helical" evidence="1">
    <location>
        <begin position="22"/>
        <end position="40"/>
    </location>
</feature>
<keyword evidence="1" id="KW-0472">Membrane</keyword>
<dbReference type="EMBL" id="CP073581">
    <property type="protein sequence ID" value="QUJ77500.1"/>
    <property type="molecule type" value="Genomic_DNA"/>
</dbReference>
<organism evidence="2 3">
    <name type="scientific">Sulfitobacter albidus</name>
    <dbReference type="NCBI Taxonomy" id="2829501"/>
    <lineage>
        <taxon>Bacteria</taxon>
        <taxon>Pseudomonadati</taxon>
        <taxon>Pseudomonadota</taxon>
        <taxon>Alphaproteobacteria</taxon>
        <taxon>Rhodobacterales</taxon>
        <taxon>Roseobacteraceae</taxon>
        <taxon>Sulfitobacter</taxon>
    </lineage>
</organism>
<reference evidence="2" key="1">
    <citation type="submission" date="2021-04" db="EMBL/GenBank/DDBJ databases">
        <title>Complete genome sequence for Sulfitobacter sp. strain JK7-1.</title>
        <authorList>
            <person name="Park S.-J."/>
        </authorList>
    </citation>
    <scope>NUCLEOTIDE SEQUENCE</scope>
    <source>
        <strain evidence="2">JK7-1</strain>
    </source>
</reference>
<accession>A0A975JFV4</accession>
<evidence type="ECO:0000313" key="2">
    <source>
        <dbReference type="EMBL" id="QUJ77500.1"/>
    </source>
</evidence>
<dbReference type="KEGG" id="sual:KDD17_05785"/>